<name>A0A8X8WXE8_SALSN</name>
<comment type="caution">
    <text evidence="1">The sequence shown here is derived from an EMBL/GenBank/DDBJ whole genome shotgun (WGS) entry which is preliminary data.</text>
</comment>
<evidence type="ECO:0000313" key="1">
    <source>
        <dbReference type="EMBL" id="KAG6402816.1"/>
    </source>
</evidence>
<proteinExistence type="predicted"/>
<evidence type="ECO:0000313" key="2">
    <source>
        <dbReference type="Proteomes" id="UP000298416"/>
    </source>
</evidence>
<dbReference type="Proteomes" id="UP000298416">
    <property type="component" value="Unassembled WGS sequence"/>
</dbReference>
<accession>A0A8X8WXE8</accession>
<reference evidence="1" key="1">
    <citation type="submission" date="2018-01" db="EMBL/GenBank/DDBJ databases">
        <authorList>
            <person name="Mao J.F."/>
        </authorList>
    </citation>
    <scope>NUCLEOTIDE SEQUENCE</scope>
    <source>
        <strain evidence="1">Huo1</strain>
        <tissue evidence="1">Leaf</tissue>
    </source>
</reference>
<protein>
    <submittedName>
        <fullName evidence="1">Uncharacterized protein</fullName>
    </submittedName>
</protein>
<keyword evidence="2" id="KW-1185">Reference proteome</keyword>
<gene>
    <name evidence="1" type="ORF">SASPL_135029</name>
</gene>
<sequence length="168" mass="18869">MESETLPTSHVDNQSYSDDVVGNADVATHVYVDEKKTAQAILLGEMLGLYQAVSVDIDQIHELTSIVREARQQIFSNVVVTSTAQKKKIMEESYGAEAPQEVDVHPPEVVSTKGCGSRLPSRVEKALKLKSKHMRQCKKCQEWGHYDSRNCDKFKEKEKMQSGRNSDV</sequence>
<dbReference type="AlphaFoldDB" id="A0A8X8WXE8"/>
<dbReference type="EMBL" id="PNBA02000013">
    <property type="protein sequence ID" value="KAG6402816.1"/>
    <property type="molecule type" value="Genomic_DNA"/>
</dbReference>
<reference evidence="1" key="2">
    <citation type="submission" date="2020-08" db="EMBL/GenBank/DDBJ databases">
        <title>Plant Genome Project.</title>
        <authorList>
            <person name="Zhang R.-G."/>
        </authorList>
    </citation>
    <scope>NUCLEOTIDE SEQUENCE</scope>
    <source>
        <strain evidence="1">Huo1</strain>
        <tissue evidence="1">Leaf</tissue>
    </source>
</reference>
<organism evidence="1">
    <name type="scientific">Salvia splendens</name>
    <name type="common">Scarlet sage</name>
    <dbReference type="NCBI Taxonomy" id="180675"/>
    <lineage>
        <taxon>Eukaryota</taxon>
        <taxon>Viridiplantae</taxon>
        <taxon>Streptophyta</taxon>
        <taxon>Embryophyta</taxon>
        <taxon>Tracheophyta</taxon>
        <taxon>Spermatophyta</taxon>
        <taxon>Magnoliopsida</taxon>
        <taxon>eudicotyledons</taxon>
        <taxon>Gunneridae</taxon>
        <taxon>Pentapetalae</taxon>
        <taxon>asterids</taxon>
        <taxon>lamiids</taxon>
        <taxon>Lamiales</taxon>
        <taxon>Lamiaceae</taxon>
        <taxon>Nepetoideae</taxon>
        <taxon>Mentheae</taxon>
        <taxon>Salviinae</taxon>
        <taxon>Salvia</taxon>
        <taxon>Salvia subgen. Calosphace</taxon>
        <taxon>core Calosphace</taxon>
    </lineage>
</organism>